<keyword evidence="3" id="KW-1185">Reference proteome</keyword>
<evidence type="ECO:0000313" key="2">
    <source>
        <dbReference type="EMBL" id="OCL08098.1"/>
    </source>
</evidence>
<organism evidence="2 3">
    <name type="scientific">Glonium stellatum</name>
    <dbReference type="NCBI Taxonomy" id="574774"/>
    <lineage>
        <taxon>Eukaryota</taxon>
        <taxon>Fungi</taxon>
        <taxon>Dikarya</taxon>
        <taxon>Ascomycota</taxon>
        <taxon>Pezizomycotina</taxon>
        <taxon>Dothideomycetes</taxon>
        <taxon>Pleosporomycetidae</taxon>
        <taxon>Gloniales</taxon>
        <taxon>Gloniaceae</taxon>
        <taxon>Glonium</taxon>
    </lineage>
</organism>
<feature type="compositionally biased region" description="Basic and acidic residues" evidence="1">
    <location>
        <begin position="77"/>
        <end position="93"/>
    </location>
</feature>
<evidence type="ECO:0000256" key="1">
    <source>
        <dbReference type="SAM" id="MobiDB-lite"/>
    </source>
</evidence>
<sequence>MDSRRCQGPPPRPARHDETHDFTNIAFTPIHPPSKVPTTPHSAGWQPLSSSCGLTQPTGVNRRSSHPNPLRSNPVEQRPRRSASLEDPDHIERAPPASGPYSHSDIPIHHSLIPRDNRGYIIGPKISSGAEMRTSKATQVSYLSLLFLSIEP</sequence>
<evidence type="ECO:0000313" key="3">
    <source>
        <dbReference type="Proteomes" id="UP000250140"/>
    </source>
</evidence>
<reference evidence="2 3" key="1">
    <citation type="journal article" date="2016" name="Nat. Commun.">
        <title>Ectomycorrhizal ecology is imprinted in the genome of the dominant symbiotic fungus Cenococcum geophilum.</title>
        <authorList>
            <consortium name="DOE Joint Genome Institute"/>
            <person name="Peter M."/>
            <person name="Kohler A."/>
            <person name="Ohm R.A."/>
            <person name="Kuo A."/>
            <person name="Krutzmann J."/>
            <person name="Morin E."/>
            <person name="Arend M."/>
            <person name="Barry K.W."/>
            <person name="Binder M."/>
            <person name="Choi C."/>
            <person name="Clum A."/>
            <person name="Copeland A."/>
            <person name="Grisel N."/>
            <person name="Haridas S."/>
            <person name="Kipfer T."/>
            <person name="LaButti K."/>
            <person name="Lindquist E."/>
            <person name="Lipzen A."/>
            <person name="Maire R."/>
            <person name="Meier B."/>
            <person name="Mihaltcheva S."/>
            <person name="Molinier V."/>
            <person name="Murat C."/>
            <person name="Poggeler S."/>
            <person name="Quandt C.A."/>
            <person name="Sperisen C."/>
            <person name="Tritt A."/>
            <person name="Tisserant E."/>
            <person name="Crous P.W."/>
            <person name="Henrissat B."/>
            <person name="Nehls U."/>
            <person name="Egli S."/>
            <person name="Spatafora J.W."/>
            <person name="Grigoriev I.V."/>
            <person name="Martin F.M."/>
        </authorList>
    </citation>
    <scope>NUCLEOTIDE SEQUENCE [LARGE SCALE GENOMIC DNA]</scope>
    <source>
        <strain evidence="2 3">CBS 207.34</strain>
    </source>
</reference>
<dbReference type="Proteomes" id="UP000250140">
    <property type="component" value="Unassembled WGS sequence"/>
</dbReference>
<gene>
    <name evidence="2" type="ORF">AOQ84DRAFT_47374</name>
</gene>
<dbReference type="AlphaFoldDB" id="A0A8E2F1C1"/>
<protein>
    <submittedName>
        <fullName evidence="2">Uncharacterized protein</fullName>
    </submittedName>
</protein>
<dbReference type="EMBL" id="KV749717">
    <property type="protein sequence ID" value="OCL08098.1"/>
    <property type="molecule type" value="Genomic_DNA"/>
</dbReference>
<name>A0A8E2F1C1_9PEZI</name>
<feature type="compositionally biased region" description="Polar residues" evidence="1">
    <location>
        <begin position="36"/>
        <end position="75"/>
    </location>
</feature>
<proteinExistence type="predicted"/>
<feature type="region of interest" description="Disordered" evidence="1">
    <location>
        <begin position="1"/>
        <end position="104"/>
    </location>
</feature>
<accession>A0A8E2F1C1</accession>